<sequence length="230" mass="25498">MVFIDGNSGNSLVKGMNPIIKFVLTIIIIVFSIWTNTLTGQVLNLGFLLLLFAVWGLLPGFIRLVPIMLLFLIPVFLISVICGSTLQAAGVSSIRIVFMFLCYVLFCGSTCPSMLTRSLNTVGVSSYLSIGILITLRFIPVLMNEMQKIKDSFDMRLNGQKRGFKVWYRGMIIPFVFRMSSLSDNLSLALHMKGFGTAAPTVYKPVGIKAADLIFLSIISLFMAGVKWIY</sequence>
<evidence type="ECO:0000256" key="1">
    <source>
        <dbReference type="ARBA" id="ARBA00004141"/>
    </source>
</evidence>
<name>A0A0B7MPA5_9FIRM</name>
<evidence type="ECO:0000256" key="3">
    <source>
        <dbReference type="ARBA" id="ARBA00022692"/>
    </source>
</evidence>
<evidence type="ECO:0000256" key="6">
    <source>
        <dbReference type="SAM" id="Phobius"/>
    </source>
</evidence>
<reference evidence="8" key="1">
    <citation type="submission" date="2015-01" db="EMBL/GenBank/DDBJ databases">
        <authorList>
            <person name="Manzoor Shahid"/>
            <person name="Zubair Saima"/>
        </authorList>
    </citation>
    <scope>NUCLEOTIDE SEQUENCE [LARGE SCALE GENOMIC DNA]</scope>
    <source>
        <strain evidence="8">Sp3</strain>
    </source>
</reference>
<dbReference type="GO" id="GO:0005886">
    <property type="term" value="C:plasma membrane"/>
    <property type="evidence" value="ECO:0007669"/>
    <property type="project" value="UniProtKB-ARBA"/>
</dbReference>
<feature type="transmembrane region" description="Helical" evidence="6">
    <location>
        <begin position="96"/>
        <end position="115"/>
    </location>
</feature>
<feature type="transmembrane region" description="Helical" evidence="6">
    <location>
        <begin position="210"/>
        <end position="229"/>
    </location>
</feature>
<dbReference type="OrthoDB" id="8075495at2"/>
<dbReference type="AlphaFoldDB" id="A0A0B7MPA5"/>
<accession>A0A0B7MPA5</accession>
<proteinExistence type="predicted"/>
<protein>
    <recommendedName>
        <fullName evidence="9">Cobalt transport protein</fullName>
    </recommendedName>
</protein>
<feature type="transmembrane region" description="Helical" evidence="6">
    <location>
        <begin position="42"/>
        <end position="62"/>
    </location>
</feature>
<dbReference type="CDD" id="cd16914">
    <property type="entry name" value="EcfT"/>
    <property type="match status" value="1"/>
</dbReference>
<dbReference type="Proteomes" id="UP000046155">
    <property type="component" value="Unassembled WGS sequence"/>
</dbReference>
<evidence type="ECO:0000313" key="8">
    <source>
        <dbReference type="Proteomes" id="UP000046155"/>
    </source>
</evidence>
<keyword evidence="4 6" id="KW-1133">Transmembrane helix</keyword>
<evidence type="ECO:0000256" key="2">
    <source>
        <dbReference type="ARBA" id="ARBA00022475"/>
    </source>
</evidence>
<dbReference type="InterPro" id="IPR051611">
    <property type="entry name" value="ECF_transporter_component"/>
</dbReference>
<dbReference type="PANTHER" id="PTHR34857">
    <property type="entry name" value="SLL0384 PROTEIN"/>
    <property type="match status" value="1"/>
</dbReference>
<comment type="subcellular location">
    <subcellularLocation>
        <location evidence="1">Membrane</location>
        <topology evidence="1">Multi-pass membrane protein</topology>
    </subcellularLocation>
</comment>
<keyword evidence="5 6" id="KW-0472">Membrane</keyword>
<feature type="transmembrane region" description="Helical" evidence="6">
    <location>
        <begin position="127"/>
        <end position="145"/>
    </location>
</feature>
<dbReference type="EMBL" id="CDRZ01000271">
    <property type="protein sequence ID" value="CEO90063.1"/>
    <property type="molecule type" value="Genomic_DNA"/>
</dbReference>
<organism evidence="7 8">
    <name type="scientific">Syntrophaceticus schinkii</name>
    <dbReference type="NCBI Taxonomy" id="499207"/>
    <lineage>
        <taxon>Bacteria</taxon>
        <taxon>Bacillati</taxon>
        <taxon>Bacillota</taxon>
        <taxon>Clostridia</taxon>
        <taxon>Thermoanaerobacterales</taxon>
        <taxon>Thermoanaerobacterales Family III. Incertae Sedis</taxon>
        <taxon>Syntrophaceticus</taxon>
    </lineage>
</organism>
<keyword evidence="2" id="KW-1003">Cell membrane</keyword>
<evidence type="ECO:0000313" key="7">
    <source>
        <dbReference type="EMBL" id="CEO90063.1"/>
    </source>
</evidence>
<evidence type="ECO:0008006" key="9">
    <source>
        <dbReference type="Google" id="ProtNLM"/>
    </source>
</evidence>
<dbReference type="PANTHER" id="PTHR34857:SF2">
    <property type="entry name" value="SLL0384 PROTEIN"/>
    <property type="match status" value="1"/>
</dbReference>
<feature type="transmembrane region" description="Helical" evidence="6">
    <location>
        <begin position="18"/>
        <end position="35"/>
    </location>
</feature>
<keyword evidence="8" id="KW-1185">Reference proteome</keyword>
<evidence type="ECO:0000256" key="4">
    <source>
        <dbReference type="ARBA" id="ARBA00022989"/>
    </source>
</evidence>
<keyword evidence="3 6" id="KW-0812">Transmembrane</keyword>
<gene>
    <name evidence="7" type="ORF">SSCH_710007</name>
</gene>
<feature type="transmembrane region" description="Helical" evidence="6">
    <location>
        <begin position="68"/>
        <end position="89"/>
    </location>
</feature>
<dbReference type="InterPro" id="IPR003339">
    <property type="entry name" value="ABC/ECF_trnsptr_transmembrane"/>
</dbReference>
<evidence type="ECO:0000256" key="5">
    <source>
        <dbReference type="ARBA" id="ARBA00023136"/>
    </source>
</evidence>
<dbReference type="Pfam" id="PF02361">
    <property type="entry name" value="CbiQ"/>
    <property type="match status" value="1"/>
</dbReference>